<accession>A0A6G1S4G9</accession>
<evidence type="ECO:0000256" key="4">
    <source>
        <dbReference type="ARBA" id="ARBA00023002"/>
    </source>
</evidence>
<dbReference type="PRINTS" id="PR00072">
    <property type="entry name" value="MALOXRDTASE"/>
</dbReference>
<comment type="cofactor">
    <cofactor evidence="1">
        <name>Mn(2+)</name>
        <dbReference type="ChEBI" id="CHEBI:29035"/>
    </cofactor>
</comment>
<evidence type="ECO:0000259" key="10">
    <source>
        <dbReference type="SMART" id="SM01274"/>
    </source>
</evidence>
<dbReference type="GO" id="GO:0004473">
    <property type="term" value="F:malate dehydrogenase (decarboxylating) (NADP+) activity"/>
    <property type="evidence" value="ECO:0007669"/>
    <property type="project" value="TreeGrafter"/>
</dbReference>
<dbReference type="GO" id="GO:0046872">
    <property type="term" value="F:metal ion binding"/>
    <property type="evidence" value="ECO:0007669"/>
    <property type="project" value="UniProtKB-KW"/>
</dbReference>
<organism evidence="11">
    <name type="scientific">Aceria tosichella</name>
    <name type="common">wheat curl mite</name>
    <dbReference type="NCBI Taxonomy" id="561515"/>
    <lineage>
        <taxon>Eukaryota</taxon>
        <taxon>Metazoa</taxon>
        <taxon>Ecdysozoa</taxon>
        <taxon>Arthropoda</taxon>
        <taxon>Chelicerata</taxon>
        <taxon>Arachnida</taxon>
        <taxon>Acari</taxon>
        <taxon>Acariformes</taxon>
        <taxon>Trombidiformes</taxon>
        <taxon>Prostigmata</taxon>
        <taxon>Eupodina</taxon>
        <taxon>Eriophyoidea</taxon>
        <taxon>Eriophyidae</taxon>
        <taxon>Eriophyinae</taxon>
        <taxon>Aceriini</taxon>
        <taxon>Aceria</taxon>
    </lineage>
</organism>
<dbReference type="AlphaFoldDB" id="A0A6G1S4G9"/>
<dbReference type="PIRSF" id="PIRSF000106">
    <property type="entry name" value="ME"/>
    <property type="match status" value="1"/>
</dbReference>
<sequence length="591" mass="65761">MFIRLPILKAILKSSSVSSSPRSPALLLPAVADQYLNLARHVHHNHRGARLLLENAVTKGMAFTEEERAELGILGLLPPGHRTQDLQVKAALNFVNNIGDNLTKYIYLRNLKDYNERMFYKTLAENVEALMPIVYTPVVGLACQKFSHIYLRPRGLYVTINDLGRVRQVVANWPYDSVHATVVTDGERVLGLGDLGANGMGISIGKLSLYTALAGIPPHTVLPVCLDVGTNNKSLLEDPFYIGLRHERVTGDNYFRLIDEFMSAVVERFGKSCLIQFEDFANQHAFTLLEKYQDQYCTFNDDIQGTASVCLSGLISASRLAKTRVRDHTFLYFGAGEANLGSASLLVEALVDEGLDRQEALDKIWMMDNKGLVVEGRDSTNWSSHKKMFQRKGPMMNDFMEILDMVKPTVLIGASAATGAFTKDVLKKMTTFAERPIIFALSNPNSKAECTAAQAYEHTRGKCIFASGSPFEPVEFNGKTYTTGQGNNSYIFPGIALAVMAAQAPSIPDKAFIVASKALSEHVLESELEAGLVYPRIGRIRDVTLHVASKVMEFFYAEGLTNYHFEPKDKLAFLRDIQYDYNYDKPQKVNQ</sequence>
<reference evidence="11" key="1">
    <citation type="submission" date="2018-10" db="EMBL/GenBank/DDBJ databases">
        <title>Transcriptome assembly of Aceria tosichella (Wheat curl mite) Type 2.</title>
        <authorList>
            <person name="Scully E.D."/>
            <person name="Geib S.M."/>
            <person name="Palmer N.A."/>
            <person name="Gupta A.K."/>
            <person name="Sarath G."/>
            <person name="Tatineni S."/>
        </authorList>
    </citation>
    <scope>NUCLEOTIDE SEQUENCE</scope>
    <source>
        <strain evidence="11">LincolnNE</strain>
    </source>
</reference>
<feature type="binding site" evidence="6">
    <location>
        <position position="487"/>
    </location>
    <ligand>
        <name>(S)-malate</name>
        <dbReference type="ChEBI" id="CHEBI:15589"/>
    </ligand>
</feature>
<dbReference type="InterPro" id="IPR012302">
    <property type="entry name" value="Malic_NAD-bd"/>
</dbReference>
<keyword evidence="4 8" id="KW-0560">Oxidoreductase</keyword>
<dbReference type="Gene3D" id="3.40.50.720">
    <property type="entry name" value="NAD(P)-binding Rossmann-like Domain"/>
    <property type="match status" value="1"/>
</dbReference>
<dbReference type="InterPro" id="IPR012301">
    <property type="entry name" value="Malic_N_dom"/>
</dbReference>
<dbReference type="GO" id="GO:0006108">
    <property type="term" value="P:malate metabolic process"/>
    <property type="evidence" value="ECO:0007669"/>
    <property type="project" value="TreeGrafter"/>
</dbReference>
<dbReference type="EMBL" id="GGYP01000091">
    <property type="protein sequence ID" value="MDE44862.1"/>
    <property type="molecule type" value="Transcribed_RNA"/>
</dbReference>
<feature type="binding site" evidence="7">
    <location>
        <position position="278"/>
    </location>
    <ligand>
        <name>a divalent metal cation</name>
        <dbReference type="ChEBI" id="CHEBI:60240"/>
    </ligand>
</feature>
<evidence type="ECO:0000259" key="9">
    <source>
        <dbReference type="SMART" id="SM00919"/>
    </source>
</evidence>
<dbReference type="SMART" id="SM01274">
    <property type="entry name" value="malic"/>
    <property type="match status" value="1"/>
</dbReference>
<dbReference type="InterPro" id="IPR046346">
    <property type="entry name" value="Aminoacid_DH-like_N_sf"/>
</dbReference>
<dbReference type="NCBIfam" id="NF010052">
    <property type="entry name" value="PRK13529.1"/>
    <property type="match status" value="1"/>
</dbReference>
<evidence type="ECO:0000256" key="6">
    <source>
        <dbReference type="PIRSR" id="PIRSR000106-2"/>
    </source>
</evidence>
<dbReference type="GO" id="GO:0051287">
    <property type="term" value="F:NAD binding"/>
    <property type="evidence" value="ECO:0007669"/>
    <property type="project" value="InterPro"/>
</dbReference>
<dbReference type="PROSITE" id="PS00331">
    <property type="entry name" value="MALIC_ENZYMES"/>
    <property type="match status" value="1"/>
</dbReference>
<evidence type="ECO:0000256" key="5">
    <source>
        <dbReference type="PIRSR" id="PIRSR000106-1"/>
    </source>
</evidence>
<comment type="similarity">
    <text evidence="2 8">Belongs to the malic enzymes family.</text>
</comment>
<dbReference type="SUPFAM" id="SSF51735">
    <property type="entry name" value="NAD(P)-binding Rossmann-fold domains"/>
    <property type="match status" value="1"/>
</dbReference>
<comment type="cofactor">
    <cofactor evidence="7">
        <name>Mg(2+)</name>
        <dbReference type="ChEBI" id="CHEBI:18420"/>
    </cofactor>
    <cofactor evidence="7">
        <name>Mn(2+)</name>
        <dbReference type="ChEBI" id="CHEBI:29035"/>
    </cofactor>
    <text evidence="7">Divalent metal cations. Prefers magnesium or manganese.</text>
</comment>
<feature type="binding site" evidence="7">
    <location>
        <position position="302"/>
    </location>
    <ligand>
        <name>a divalent metal cation</name>
        <dbReference type="ChEBI" id="CHEBI:60240"/>
    </ligand>
</feature>
<gene>
    <name evidence="11" type="primary">Me3_1</name>
    <name evidence="11" type="ORF">g.11224</name>
</gene>
<dbReference type="InterPro" id="IPR037062">
    <property type="entry name" value="Malic_N_dom_sf"/>
</dbReference>
<dbReference type="InterPro" id="IPR015884">
    <property type="entry name" value="Malic_enzyme_CS"/>
</dbReference>
<dbReference type="PANTHER" id="PTHR23406">
    <property type="entry name" value="MALIC ENZYME-RELATED"/>
    <property type="match status" value="1"/>
</dbReference>
<dbReference type="Pfam" id="PF03949">
    <property type="entry name" value="Malic_M"/>
    <property type="match status" value="1"/>
</dbReference>
<evidence type="ECO:0000313" key="11">
    <source>
        <dbReference type="EMBL" id="MDE44862.1"/>
    </source>
</evidence>
<evidence type="ECO:0000256" key="1">
    <source>
        <dbReference type="ARBA" id="ARBA00001936"/>
    </source>
</evidence>
<feature type="active site" description="Proton acceptor" evidence="5">
    <location>
        <position position="206"/>
    </location>
</feature>
<evidence type="ECO:0000256" key="2">
    <source>
        <dbReference type="ARBA" id="ARBA00008785"/>
    </source>
</evidence>
<dbReference type="FunFam" id="3.40.50.10380:FF:000004">
    <property type="entry name" value="Malic enzyme"/>
    <property type="match status" value="1"/>
</dbReference>
<feature type="binding site" evidence="7">
    <location>
        <position position="279"/>
    </location>
    <ligand>
        <name>a divalent metal cation</name>
        <dbReference type="ChEBI" id="CHEBI:60240"/>
    </ligand>
</feature>
<feature type="binding site" evidence="6">
    <location>
        <position position="443"/>
    </location>
    <ligand>
        <name>(S)-malate</name>
        <dbReference type="ChEBI" id="CHEBI:15589"/>
    </ligand>
</feature>
<dbReference type="SMART" id="SM00919">
    <property type="entry name" value="Malic_M"/>
    <property type="match status" value="1"/>
</dbReference>
<dbReference type="CDD" id="cd05312">
    <property type="entry name" value="NAD_bind_1_malic_enz"/>
    <property type="match status" value="1"/>
</dbReference>
<feature type="domain" description="Malic enzyme NAD-binding" evidence="9">
    <location>
        <begin position="303"/>
        <end position="556"/>
    </location>
</feature>
<dbReference type="FunFam" id="3.40.50.720:FF:000060">
    <property type="entry name" value="Malic enzyme"/>
    <property type="match status" value="1"/>
</dbReference>
<feature type="active site" description="Proton donor" evidence="5">
    <location>
        <position position="135"/>
    </location>
</feature>
<feature type="binding site" evidence="6">
    <location>
        <position position="188"/>
    </location>
    <ligand>
        <name>(S)-malate</name>
        <dbReference type="ChEBI" id="CHEBI:15589"/>
    </ligand>
</feature>
<protein>
    <recommendedName>
        <fullName evidence="8">Malic enzyme</fullName>
    </recommendedName>
</protein>
<proteinExistence type="inferred from homology"/>
<keyword evidence="3 7" id="KW-0479">Metal-binding</keyword>
<evidence type="ECO:0000256" key="7">
    <source>
        <dbReference type="PIRSR" id="PIRSR000106-3"/>
    </source>
</evidence>
<dbReference type="Pfam" id="PF00390">
    <property type="entry name" value="malic"/>
    <property type="match status" value="1"/>
</dbReference>
<name>A0A6G1S4G9_9ACAR</name>
<dbReference type="GO" id="GO:0005739">
    <property type="term" value="C:mitochondrion"/>
    <property type="evidence" value="ECO:0007669"/>
    <property type="project" value="TreeGrafter"/>
</dbReference>
<evidence type="ECO:0000256" key="3">
    <source>
        <dbReference type="ARBA" id="ARBA00022723"/>
    </source>
</evidence>
<dbReference type="SUPFAM" id="SSF53223">
    <property type="entry name" value="Aminoacid dehydrogenase-like, N-terminal domain"/>
    <property type="match status" value="1"/>
</dbReference>
<dbReference type="PANTHER" id="PTHR23406:SF90">
    <property type="entry name" value="MALIC ENZYME-RELATED"/>
    <property type="match status" value="1"/>
</dbReference>
<feature type="domain" description="Malic enzyme N-terminal" evidence="10">
    <location>
        <begin position="112"/>
        <end position="293"/>
    </location>
</feature>
<evidence type="ECO:0000256" key="8">
    <source>
        <dbReference type="RuleBase" id="RU003426"/>
    </source>
</evidence>
<dbReference type="Gene3D" id="3.40.50.10380">
    <property type="entry name" value="Malic enzyme, N-terminal domain"/>
    <property type="match status" value="1"/>
</dbReference>
<dbReference type="InterPro" id="IPR001891">
    <property type="entry name" value="Malic_OxRdtase"/>
</dbReference>
<dbReference type="InterPro" id="IPR036291">
    <property type="entry name" value="NAD(P)-bd_dom_sf"/>
</dbReference>